<comment type="caution">
    <text evidence="2">The sequence shown here is derived from an EMBL/GenBank/DDBJ whole genome shotgun (WGS) entry which is preliminary data.</text>
</comment>
<evidence type="ECO:0000313" key="3">
    <source>
        <dbReference type="Proteomes" id="UP000651452"/>
    </source>
</evidence>
<evidence type="ECO:0000259" key="1">
    <source>
        <dbReference type="PROSITE" id="PS50097"/>
    </source>
</evidence>
<reference evidence="2" key="2">
    <citation type="submission" date="2020-09" db="EMBL/GenBank/DDBJ databases">
        <title>Reference genome assembly for Australian Ascochyta lentis isolate Al4.</title>
        <authorList>
            <person name="Lee R.C."/>
            <person name="Farfan-Caceres L.M."/>
            <person name="Debler J.W."/>
            <person name="Williams A.H."/>
            <person name="Henares B.M."/>
        </authorList>
    </citation>
    <scope>NUCLEOTIDE SEQUENCE</scope>
    <source>
        <strain evidence="2">Al4</strain>
    </source>
</reference>
<organism evidence="2 3">
    <name type="scientific">Ascochyta lentis</name>
    <dbReference type="NCBI Taxonomy" id="205686"/>
    <lineage>
        <taxon>Eukaryota</taxon>
        <taxon>Fungi</taxon>
        <taxon>Dikarya</taxon>
        <taxon>Ascomycota</taxon>
        <taxon>Pezizomycotina</taxon>
        <taxon>Dothideomycetes</taxon>
        <taxon>Pleosporomycetidae</taxon>
        <taxon>Pleosporales</taxon>
        <taxon>Pleosporineae</taxon>
        <taxon>Didymellaceae</taxon>
        <taxon>Ascochyta</taxon>
    </lineage>
</organism>
<dbReference type="CDD" id="cd18186">
    <property type="entry name" value="BTB_POZ_ZBTB_KLHL-like"/>
    <property type="match status" value="1"/>
</dbReference>
<dbReference type="Gene3D" id="3.30.710.10">
    <property type="entry name" value="Potassium Channel Kv1.1, Chain A"/>
    <property type="match status" value="1"/>
</dbReference>
<feature type="domain" description="BTB" evidence="1">
    <location>
        <begin position="59"/>
        <end position="130"/>
    </location>
</feature>
<dbReference type="InterPro" id="IPR000210">
    <property type="entry name" value="BTB/POZ_dom"/>
</dbReference>
<dbReference type="AlphaFoldDB" id="A0A8H7MLL3"/>
<proteinExistence type="predicted"/>
<reference evidence="2" key="1">
    <citation type="submission" date="2018-12" db="EMBL/GenBank/DDBJ databases">
        <authorList>
            <person name="Syme R.A."/>
            <person name="Farfan-Caceres L."/>
            <person name="Lichtenzveig J."/>
        </authorList>
    </citation>
    <scope>NUCLEOTIDE SEQUENCE</scope>
    <source>
        <strain evidence="2">Al4</strain>
    </source>
</reference>
<keyword evidence="3" id="KW-1185">Reference proteome</keyword>
<dbReference type="PANTHER" id="PTHR47843:SF2">
    <property type="entry name" value="BTB DOMAIN-CONTAINING PROTEIN"/>
    <property type="match status" value="1"/>
</dbReference>
<dbReference type="PANTHER" id="PTHR47843">
    <property type="entry name" value="BTB DOMAIN-CONTAINING PROTEIN-RELATED"/>
    <property type="match status" value="1"/>
</dbReference>
<dbReference type="EMBL" id="RZGK01000002">
    <property type="protein sequence ID" value="KAF9701529.1"/>
    <property type="molecule type" value="Genomic_DNA"/>
</dbReference>
<evidence type="ECO:0000313" key="2">
    <source>
        <dbReference type="EMBL" id="KAF9701529.1"/>
    </source>
</evidence>
<dbReference type="OrthoDB" id="1022638at2759"/>
<name>A0A8H7MLL3_9PLEO</name>
<dbReference type="SUPFAM" id="SSF54695">
    <property type="entry name" value="POZ domain"/>
    <property type="match status" value="1"/>
</dbReference>
<dbReference type="SMART" id="SM00225">
    <property type="entry name" value="BTB"/>
    <property type="match status" value="1"/>
</dbReference>
<gene>
    <name evidence="2" type="ORF">EKO04_000760</name>
</gene>
<sequence length="291" mass="33268">MRSLHFCSATLPPLPYSHGGTIQINARPTKQRCKVCISRTITQSLDTDTLCLQSFGPSAMLTIKVGPAANCQSFLIHESFLTAHSEYFRRAMNGRWAELETRIINLSDDDPEIFALYLNHIYKNEFPVMAISKEELCALPLSEFTGYIDEEYTTLFKLYVLAEKLQDDFAKDEVITAIFQLLYLGSSDRFWVRPSEEVVEMVYDATPKGSFARRFCVDSWSNIEPRYIQQLEEKLPRDFLFDLAMVFRGEMPKVTRNVAGRKGVTAYLEATRSSQKQKTLAKQDSTPIKLP</sequence>
<dbReference type="InterPro" id="IPR011333">
    <property type="entry name" value="SKP1/BTB/POZ_sf"/>
</dbReference>
<dbReference type="PROSITE" id="PS50097">
    <property type="entry name" value="BTB"/>
    <property type="match status" value="1"/>
</dbReference>
<accession>A0A8H7MLL3</accession>
<dbReference type="Proteomes" id="UP000651452">
    <property type="component" value="Unassembled WGS sequence"/>
</dbReference>
<protein>
    <recommendedName>
        <fullName evidence="1">BTB domain-containing protein</fullName>
    </recommendedName>
</protein>
<dbReference type="Pfam" id="PF00651">
    <property type="entry name" value="BTB"/>
    <property type="match status" value="1"/>
</dbReference>